<dbReference type="Proteomes" id="UP000231134">
    <property type="component" value="Unassembled WGS sequence"/>
</dbReference>
<dbReference type="PANTHER" id="PTHR21368">
    <property type="entry name" value="50S RIBOSOMAL PROTEIN L9"/>
    <property type="match status" value="1"/>
</dbReference>
<dbReference type="HAMAP" id="MF_00503">
    <property type="entry name" value="Ribosomal_bL9"/>
    <property type="match status" value="1"/>
</dbReference>
<dbReference type="RefSeq" id="WP_100426111.1">
    <property type="nucleotide sequence ID" value="NZ_JAQXKX010000014.1"/>
</dbReference>
<evidence type="ECO:0000256" key="4">
    <source>
        <dbReference type="ARBA" id="ARBA00022980"/>
    </source>
</evidence>
<dbReference type="Gene3D" id="3.10.430.100">
    <property type="entry name" value="Ribosomal protein L9, C-terminal domain"/>
    <property type="match status" value="1"/>
</dbReference>
<evidence type="ECO:0000256" key="7">
    <source>
        <dbReference type="HAMAP-Rule" id="MF_00503"/>
    </source>
</evidence>
<keyword evidence="11" id="KW-1185">Reference proteome</keyword>
<dbReference type="InterPro" id="IPR009027">
    <property type="entry name" value="Ribosomal_bL9/RNase_H1_N"/>
</dbReference>
<dbReference type="EMBL" id="PGEX01000001">
    <property type="protein sequence ID" value="PJJ42241.1"/>
    <property type="molecule type" value="Genomic_DNA"/>
</dbReference>
<comment type="similarity">
    <text evidence="1 7">Belongs to the bacterial ribosomal protein bL9 family.</text>
</comment>
<gene>
    <name evidence="7" type="primary">rplI</name>
    <name evidence="10" type="ORF">BGX16_2261</name>
</gene>
<dbReference type="InterPro" id="IPR000244">
    <property type="entry name" value="Ribosomal_bL9"/>
</dbReference>
<dbReference type="InterPro" id="IPR020594">
    <property type="entry name" value="Ribosomal_bL9_bac/chp"/>
</dbReference>
<feature type="domain" description="Large ribosomal subunit protein bL9 C-terminal" evidence="9">
    <location>
        <begin position="64"/>
        <end position="145"/>
    </location>
</feature>
<dbReference type="InterPro" id="IPR036935">
    <property type="entry name" value="Ribosomal_bL9_N_sf"/>
</dbReference>
<dbReference type="NCBIfam" id="TIGR00158">
    <property type="entry name" value="L9"/>
    <property type="match status" value="1"/>
</dbReference>
<dbReference type="SUPFAM" id="SSF55653">
    <property type="entry name" value="Ribosomal protein L9 C-domain"/>
    <property type="match status" value="1"/>
</dbReference>
<protein>
    <recommendedName>
        <fullName evidence="6 7">Large ribosomal subunit protein bL9</fullName>
    </recommendedName>
</protein>
<dbReference type="Gene3D" id="3.40.5.10">
    <property type="entry name" value="Ribosomal protein L9, N-terminal domain"/>
    <property type="match status" value="1"/>
</dbReference>
<dbReference type="InterPro" id="IPR020069">
    <property type="entry name" value="Ribosomal_bL9_C"/>
</dbReference>
<comment type="caution">
    <text evidence="10">The sequence shown here is derived from an EMBL/GenBank/DDBJ whole genome shotgun (WGS) entry which is preliminary data.</text>
</comment>
<keyword evidence="3 7" id="KW-0694">RNA-binding</keyword>
<evidence type="ECO:0000259" key="8">
    <source>
        <dbReference type="Pfam" id="PF01281"/>
    </source>
</evidence>
<evidence type="ECO:0000313" key="10">
    <source>
        <dbReference type="EMBL" id="PJJ42241.1"/>
    </source>
</evidence>
<feature type="domain" description="Ribosomal protein L9" evidence="8">
    <location>
        <begin position="1"/>
        <end position="46"/>
    </location>
</feature>
<dbReference type="Pfam" id="PF03948">
    <property type="entry name" value="Ribosomal_L9_C"/>
    <property type="match status" value="1"/>
</dbReference>
<keyword evidence="4 7" id="KW-0689">Ribosomal protein</keyword>
<keyword evidence="5 7" id="KW-0687">Ribonucleoprotein</keyword>
<dbReference type="GO" id="GO:1990904">
    <property type="term" value="C:ribonucleoprotein complex"/>
    <property type="evidence" value="ECO:0007669"/>
    <property type="project" value="UniProtKB-KW"/>
</dbReference>
<dbReference type="AlphaFoldDB" id="A0A2M9A932"/>
<dbReference type="InterPro" id="IPR036791">
    <property type="entry name" value="Ribosomal_bL9_C_sf"/>
</dbReference>
<reference evidence="10 11" key="1">
    <citation type="submission" date="2017-11" db="EMBL/GenBank/DDBJ databases">
        <title>Animal gut microbial communities from fecal samples from Wisconsin, USA.</title>
        <authorList>
            <person name="Neumann A."/>
        </authorList>
    </citation>
    <scope>NUCLEOTIDE SEQUENCE [LARGE SCALE GENOMIC DNA]</scope>
    <source>
        <strain evidence="10 11">UWS3</strain>
    </source>
</reference>
<accession>A0A2M9A932</accession>
<organism evidence="10 11">
    <name type="scientific">Hallerella succinigenes</name>
    <dbReference type="NCBI Taxonomy" id="1896222"/>
    <lineage>
        <taxon>Bacteria</taxon>
        <taxon>Pseudomonadati</taxon>
        <taxon>Fibrobacterota</taxon>
        <taxon>Fibrobacteria</taxon>
        <taxon>Fibrobacterales</taxon>
        <taxon>Fibrobacteraceae</taxon>
        <taxon>Hallerella</taxon>
    </lineage>
</organism>
<dbReference type="GO" id="GO:0003735">
    <property type="term" value="F:structural constituent of ribosome"/>
    <property type="evidence" value="ECO:0007669"/>
    <property type="project" value="InterPro"/>
</dbReference>
<evidence type="ECO:0000313" key="11">
    <source>
        <dbReference type="Proteomes" id="UP000231134"/>
    </source>
</evidence>
<dbReference type="SUPFAM" id="SSF55658">
    <property type="entry name" value="L9 N-domain-like"/>
    <property type="match status" value="1"/>
</dbReference>
<sequence>MEVILKANVPNLGNMMDVVKVKNGYAMNYLIPNKLAIRATEEAKKKIAENREAMEALFNKELGAAREVAAKLAEVTVNLSRRVVEGERLYGSVTAADIADEITKQGIKITRAQVALAEPIKQLGVYPVTIKVFGEVSAEVKVWVVKAD</sequence>
<evidence type="ECO:0000259" key="9">
    <source>
        <dbReference type="Pfam" id="PF03948"/>
    </source>
</evidence>
<evidence type="ECO:0000256" key="3">
    <source>
        <dbReference type="ARBA" id="ARBA00022884"/>
    </source>
</evidence>
<dbReference type="Pfam" id="PF01281">
    <property type="entry name" value="Ribosomal_L9_N"/>
    <property type="match status" value="1"/>
</dbReference>
<evidence type="ECO:0000256" key="6">
    <source>
        <dbReference type="ARBA" id="ARBA00035292"/>
    </source>
</evidence>
<name>A0A2M9A932_9BACT</name>
<proteinExistence type="inferred from homology"/>
<dbReference type="GO" id="GO:0019843">
    <property type="term" value="F:rRNA binding"/>
    <property type="evidence" value="ECO:0007669"/>
    <property type="project" value="UniProtKB-UniRule"/>
</dbReference>
<dbReference type="GO" id="GO:0006412">
    <property type="term" value="P:translation"/>
    <property type="evidence" value="ECO:0007669"/>
    <property type="project" value="UniProtKB-UniRule"/>
</dbReference>
<dbReference type="InterPro" id="IPR020070">
    <property type="entry name" value="Ribosomal_bL9_N"/>
</dbReference>
<evidence type="ECO:0000256" key="5">
    <source>
        <dbReference type="ARBA" id="ARBA00023274"/>
    </source>
</evidence>
<dbReference type="OrthoDB" id="9788336at2"/>
<keyword evidence="2 7" id="KW-0699">rRNA-binding</keyword>
<dbReference type="GO" id="GO:0005840">
    <property type="term" value="C:ribosome"/>
    <property type="evidence" value="ECO:0007669"/>
    <property type="project" value="UniProtKB-KW"/>
</dbReference>
<evidence type="ECO:0000256" key="1">
    <source>
        <dbReference type="ARBA" id="ARBA00010605"/>
    </source>
</evidence>
<evidence type="ECO:0000256" key="2">
    <source>
        <dbReference type="ARBA" id="ARBA00022730"/>
    </source>
</evidence>
<comment type="function">
    <text evidence="7">Binds to the 23S rRNA.</text>
</comment>